<dbReference type="PANTHER" id="PTHR43976">
    <property type="entry name" value="SHORT CHAIN DEHYDROGENASE"/>
    <property type="match status" value="1"/>
</dbReference>
<dbReference type="Gene3D" id="3.40.50.720">
    <property type="entry name" value="NAD(P)-binding Rossmann-like Domain"/>
    <property type="match status" value="1"/>
</dbReference>
<reference evidence="3" key="1">
    <citation type="submission" date="2019-10" db="EMBL/GenBank/DDBJ databases">
        <authorList>
            <person name="Nor Muhammad N."/>
        </authorList>
    </citation>
    <scope>NUCLEOTIDE SEQUENCE</scope>
</reference>
<accession>A0A5K1JZF3</accession>
<dbReference type="GO" id="GO:0016491">
    <property type="term" value="F:oxidoreductase activity"/>
    <property type="evidence" value="ECO:0007669"/>
    <property type="project" value="UniProtKB-KW"/>
</dbReference>
<evidence type="ECO:0000256" key="1">
    <source>
        <dbReference type="ARBA" id="ARBA00006484"/>
    </source>
</evidence>
<gene>
    <name evidence="3" type="primary">I1RFZ8</name>
</gene>
<dbReference type="Pfam" id="PF13561">
    <property type="entry name" value="adh_short_C2"/>
    <property type="match status" value="1"/>
</dbReference>
<sequence length="109" mass="12356">MSSHESRVWLTTLRPTTHPYTAEQLLVLRLDVSKSDEIKAAFVIAKEVFERVDVVFNNAGYAVAGELEGMPDEPARTMFEVDFWGATHVSQEAVRFFRDENEPQGGRLI</sequence>
<proteinExistence type="inferred from homology"/>
<dbReference type="InterPro" id="IPR051911">
    <property type="entry name" value="SDR_oxidoreductase"/>
</dbReference>
<name>A0A5K1JZF3_9APHY</name>
<dbReference type="PANTHER" id="PTHR43976:SF16">
    <property type="entry name" value="SHORT-CHAIN DEHYDROGENASE_REDUCTASE FAMILY PROTEIN"/>
    <property type="match status" value="1"/>
</dbReference>
<organism evidence="3">
    <name type="scientific">Ganoderma boninense</name>
    <dbReference type="NCBI Taxonomy" id="34458"/>
    <lineage>
        <taxon>Eukaryota</taxon>
        <taxon>Fungi</taxon>
        <taxon>Dikarya</taxon>
        <taxon>Basidiomycota</taxon>
        <taxon>Agaricomycotina</taxon>
        <taxon>Agaricomycetes</taxon>
        <taxon>Polyporales</taxon>
        <taxon>Polyporaceae</taxon>
        <taxon>Ganoderma</taxon>
    </lineage>
</organism>
<protein>
    <submittedName>
        <fullName evidence="3">Uncharacterized protein</fullName>
    </submittedName>
</protein>
<keyword evidence="2" id="KW-0560">Oxidoreductase</keyword>
<evidence type="ECO:0000313" key="3">
    <source>
        <dbReference type="EMBL" id="VWO98277.1"/>
    </source>
</evidence>
<dbReference type="InterPro" id="IPR002347">
    <property type="entry name" value="SDR_fam"/>
</dbReference>
<dbReference type="InterPro" id="IPR036291">
    <property type="entry name" value="NAD(P)-bd_dom_sf"/>
</dbReference>
<evidence type="ECO:0000256" key="2">
    <source>
        <dbReference type="ARBA" id="ARBA00023002"/>
    </source>
</evidence>
<dbReference type="SUPFAM" id="SSF51735">
    <property type="entry name" value="NAD(P)-binding Rossmann-fold domains"/>
    <property type="match status" value="1"/>
</dbReference>
<dbReference type="AlphaFoldDB" id="A0A5K1JZF3"/>
<dbReference type="EMBL" id="LR726848">
    <property type="protein sequence ID" value="VWO98277.1"/>
    <property type="molecule type" value="Genomic_DNA"/>
</dbReference>
<comment type="similarity">
    <text evidence="1">Belongs to the short-chain dehydrogenases/reductases (SDR) family.</text>
</comment>